<dbReference type="EMBL" id="CP053564">
    <property type="protein sequence ID" value="QJY47634.1"/>
    <property type="molecule type" value="Genomic_DNA"/>
</dbReference>
<protein>
    <recommendedName>
        <fullName evidence="4">PASTA domain-containing protein</fullName>
    </recommendedName>
</protein>
<keyword evidence="3" id="KW-1185">Reference proteome</keyword>
<reference evidence="2 3" key="1">
    <citation type="submission" date="2020-05" db="EMBL/GenBank/DDBJ databases">
        <authorList>
            <person name="Mo P."/>
        </authorList>
    </citation>
    <scope>NUCLEOTIDE SEQUENCE [LARGE SCALE GENOMIC DNA]</scope>
    <source>
        <strain evidence="2 3">Gen01</strain>
    </source>
</reference>
<evidence type="ECO:0000313" key="3">
    <source>
        <dbReference type="Proteomes" id="UP000505377"/>
    </source>
</evidence>
<evidence type="ECO:0000256" key="1">
    <source>
        <dbReference type="SAM" id="SignalP"/>
    </source>
</evidence>
<evidence type="ECO:0000313" key="2">
    <source>
        <dbReference type="EMBL" id="QJY47634.1"/>
    </source>
</evidence>
<evidence type="ECO:0008006" key="4">
    <source>
        <dbReference type="Google" id="ProtNLM"/>
    </source>
</evidence>
<dbReference type="Gene3D" id="3.30.10.20">
    <property type="match status" value="1"/>
</dbReference>
<dbReference type="PROSITE" id="PS51257">
    <property type="entry name" value="PROKAR_LIPOPROTEIN"/>
    <property type="match status" value="1"/>
</dbReference>
<organism evidence="2 3">
    <name type="scientific">Pseudonocardia broussonetiae</name>
    <dbReference type="NCBI Taxonomy" id="2736640"/>
    <lineage>
        <taxon>Bacteria</taxon>
        <taxon>Bacillati</taxon>
        <taxon>Actinomycetota</taxon>
        <taxon>Actinomycetes</taxon>
        <taxon>Pseudonocardiales</taxon>
        <taxon>Pseudonocardiaceae</taxon>
        <taxon>Pseudonocardia</taxon>
    </lineage>
</organism>
<accession>A0A6M6JHV1</accession>
<gene>
    <name evidence="2" type="ORF">HOP40_18980</name>
</gene>
<name>A0A6M6JHV1_9PSEU</name>
<dbReference type="RefSeq" id="WP_172160440.1">
    <property type="nucleotide sequence ID" value="NZ_CP053564.1"/>
</dbReference>
<dbReference type="Proteomes" id="UP000505377">
    <property type="component" value="Chromosome"/>
</dbReference>
<feature type="chain" id="PRO_5027087933" description="PASTA domain-containing protein" evidence="1">
    <location>
        <begin position="21"/>
        <end position="134"/>
    </location>
</feature>
<proteinExistence type="predicted"/>
<dbReference type="KEGG" id="pbro:HOP40_18980"/>
<sequence length="134" mass="13291">MTLRSLPVLLGVLLAAAACAAPSPAPAPAPSPATVAPVPAPAATAAAPAAAEPAATSWVMPDLVGANLQDAQNAIQSLTDFAIPVTTSTDATGAGRQQVLDRNWTVCAQSVSPGETITSSTAIDFAAVKEEENC</sequence>
<keyword evidence="1" id="KW-0732">Signal</keyword>
<dbReference type="AlphaFoldDB" id="A0A6M6JHV1"/>
<feature type="signal peptide" evidence="1">
    <location>
        <begin position="1"/>
        <end position="20"/>
    </location>
</feature>